<reference evidence="6" key="1">
    <citation type="submission" date="2012-07" db="EMBL/GenBank/DDBJ databases">
        <title>Genome variability drives Emilianias global distribution.</title>
        <authorList>
            <consortium name="DOE Joint Genome Institute"/>
            <person name="Read B."/>
            <person name="Kegel J."/>
            <person name="Klute M."/>
            <person name="Kuo A."/>
            <person name="Lefebvre S.C."/>
            <person name="Maumus F."/>
            <person name="Mayer C."/>
            <person name="Miller J."/>
            <person name="Allen A."/>
            <person name="Bidle K."/>
            <person name="Borodovsky M."/>
            <person name="Bowler C."/>
            <person name="Brownlee C."/>
            <person name="Claverie J.-M."/>
            <person name="Cock M."/>
            <person name="De Vargas C."/>
            <person name="Elias M."/>
            <person name="Frickenhaus S."/>
            <person name="Gladyshev V.N."/>
            <person name="Gonzalez K."/>
            <person name="Guda C."/>
            <person name="Hadaegh A."/>
            <person name="Herman E."/>
            <person name="Iglesias-Rodriguez D."/>
            <person name="Jones B."/>
            <person name="Lawson T."/>
            <person name="Leese F."/>
            <person name="Lin Y.-C."/>
            <person name="Lindquist E."/>
            <person name="Lobanov A."/>
            <person name="Lucas S."/>
            <person name="Malik S.-H.B."/>
            <person name="Marsh M.E."/>
            <person name="Mock T."/>
            <person name="Monier A."/>
            <person name="Moreau H."/>
            <person name="Mueller-Roeber B."/>
            <person name="Napier J."/>
            <person name="Ogata H."/>
            <person name="Parker M."/>
            <person name="Probert I."/>
            <person name="Quesneville H."/>
            <person name="Raines C."/>
            <person name="Rensing S."/>
            <person name="Riano-Pachon D.M."/>
            <person name="Richier S."/>
            <person name="Rokitta S."/>
            <person name="Salamov A."/>
            <person name="Sarno A.F."/>
            <person name="Schmutz J."/>
            <person name="Schroeder D."/>
            <person name="Shiraiwa Y."/>
            <person name="Soanes D.M."/>
            <person name="Valentin K."/>
            <person name="Van Der Giezen M."/>
            <person name="Van Der Peer Y."/>
            <person name="Vardi A."/>
            <person name="Verret F."/>
            <person name="Von Dassow P."/>
            <person name="Wheeler G."/>
            <person name="Williams B."/>
            <person name="Wilson W."/>
            <person name="Wolfe G."/>
            <person name="Wurch L.L."/>
            <person name="Young J."/>
            <person name="Dacks J.B."/>
            <person name="Delwiche C.F."/>
            <person name="Dyhrman S."/>
            <person name="Glockner G."/>
            <person name="John U."/>
            <person name="Richards T."/>
            <person name="Worden A.Z."/>
            <person name="Zhang X."/>
            <person name="Grigoriev I.V."/>
        </authorList>
    </citation>
    <scope>NUCLEOTIDE SEQUENCE</scope>
    <source>
        <strain evidence="6">CCMP1516</strain>
    </source>
</reference>
<dbReference type="GeneID" id="17270199"/>
<sequence>WSDVGGLPHLVERLTRAVTRPLEHPEALARLGLTPARGVLLHGPPGCSKTTIVRAVAGTTRASFHYLSGAEIYSPFVGEAERAIRAFFDLGRATAPSLLFLDEIDALVGKRDGAGGGGGDSVQLRVLSTLLNEMDGVEPLNQVVLLGATNRLDMLDAALLRPGRFDEATVQRRRRVLAVHTRSVPLSSDVRLDAVADAAAGWTGAELADLCREAAMFALREDLQAGRVAARHFDAAFLQAQGRQARGRRHHQ</sequence>
<protein>
    <recommendedName>
        <fullName evidence="5">AAA+ ATPase domain-containing protein</fullName>
    </recommendedName>
</protein>
<dbReference type="HOGENOM" id="CLU_000688_21_3_1"/>
<name>R1CPT6_EMIHU</name>
<dbReference type="Pfam" id="PF17862">
    <property type="entry name" value="AAA_lid_3"/>
    <property type="match status" value="1"/>
</dbReference>
<dbReference type="SUPFAM" id="SSF52540">
    <property type="entry name" value="P-loop containing nucleoside triphosphate hydrolases"/>
    <property type="match status" value="1"/>
</dbReference>
<keyword evidence="3" id="KW-0175">Coiled coil</keyword>
<dbReference type="OMA" id="NIESINW"/>
<feature type="domain" description="AAA+ ATPase" evidence="5">
    <location>
        <begin position="35"/>
        <end position="175"/>
    </location>
</feature>
<dbReference type="RefSeq" id="XP_005777081.1">
    <property type="nucleotide sequence ID" value="XM_005777024.1"/>
</dbReference>
<evidence type="ECO:0000256" key="2">
    <source>
        <dbReference type="ARBA" id="ARBA00022840"/>
    </source>
</evidence>
<dbReference type="InterPro" id="IPR027417">
    <property type="entry name" value="P-loop_NTPase"/>
</dbReference>
<dbReference type="SMART" id="SM00382">
    <property type="entry name" value="AAA"/>
    <property type="match status" value="1"/>
</dbReference>
<dbReference type="PROSITE" id="PS00674">
    <property type="entry name" value="AAA"/>
    <property type="match status" value="1"/>
</dbReference>
<gene>
    <name evidence="6" type="ORF">EMIHUDRAFT_64886</name>
</gene>
<dbReference type="InterPro" id="IPR050168">
    <property type="entry name" value="AAA_ATPase_domain"/>
</dbReference>
<evidence type="ECO:0000256" key="1">
    <source>
        <dbReference type="ARBA" id="ARBA00022741"/>
    </source>
</evidence>
<dbReference type="InterPro" id="IPR003959">
    <property type="entry name" value="ATPase_AAA_core"/>
</dbReference>
<comment type="similarity">
    <text evidence="4">Belongs to the AAA ATPase family.</text>
</comment>
<keyword evidence="1 4" id="KW-0547">Nucleotide-binding</keyword>
<organism evidence="6">
    <name type="scientific">Emiliania huxleyi</name>
    <name type="common">Coccolithophore</name>
    <name type="synonym">Pontosphaera huxleyi</name>
    <dbReference type="NCBI Taxonomy" id="2903"/>
    <lineage>
        <taxon>Eukaryota</taxon>
        <taxon>Haptista</taxon>
        <taxon>Haptophyta</taxon>
        <taxon>Prymnesiophyceae</taxon>
        <taxon>Isochrysidales</taxon>
        <taxon>Noelaerhabdaceae</taxon>
        <taxon>Emiliania</taxon>
    </lineage>
</organism>
<dbReference type="GO" id="GO:0005524">
    <property type="term" value="F:ATP binding"/>
    <property type="evidence" value="ECO:0007669"/>
    <property type="project" value="UniProtKB-KW"/>
</dbReference>
<proteinExistence type="inferred from homology"/>
<dbReference type="Gene3D" id="1.10.8.60">
    <property type="match status" value="1"/>
</dbReference>
<dbReference type="InterPro" id="IPR003960">
    <property type="entry name" value="ATPase_AAA_CS"/>
</dbReference>
<dbReference type="PANTHER" id="PTHR23077:SF117">
    <property type="entry name" value="AAA+ ATPASE DOMAIN-CONTAINING PROTEIN"/>
    <property type="match status" value="1"/>
</dbReference>
<dbReference type="PANTHER" id="PTHR23077">
    <property type="entry name" value="AAA-FAMILY ATPASE"/>
    <property type="match status" value="1"/>
</dbReference>
<dbReference type="Gene3D" id="3.40.50.300">
    <property type="entry name" value="P-loop containing nucleotide triphosphate hydrolases"/>
    <property type="match status" value="1"/>
</dbReference>
<dbReference type="InterPro" id="IPR003593">
    <property type="entry name" value="AAA+_ATPase"/>
</dbReference>
<dbReference type="FunFam" id="3.40.50.300:FF:001025">
    <property type="entry name" value="ATPase family, AAA domain-containing 2B"/>
    <property type="match status" value="1"/>
</dbReference>
<keyword evidence="2 4" id="KW-0067">ATP-binding</keyword>
<dbReference type="KEGG" id="ehx:EMIHUDRAFT_64886"/>
<dbReference type="EMBL" id="KB865427">
    <property type="protein sequence ID" value="EOD24652.1"/>
    <property type="molecule type" value="Genomic_DNA"/>
</dbReference>
<feature type="non-terminal residue" evidence="6">
    <location>
        <position position="1"/>
    </location>
</feature>
<evidence type="ECO:0000256" key="4">
    <source>
        <dbReference type="RuleBase" id="RU003651"/>
    </source>
</evidence>
<evidence type="ECO:0000256" key="3">
    <source>
        <dbReference type="ARBA" id="ARBA00023054"/>
    </source>
</evidence>
<dbReference type="AlphaFoldDB" id="R1CPT6"/>
<evidence type="ECO:0000259" key="5">
    <source>
        <dbReference type="SMART" id="SM00382"/>
    </source>
</evidence>
<accession>R1CPT6</accession>
<dbReference type="Pfam" id="PF00004">
    <property type="entry name" value="AAA"/>
    <property type="match status" value="1"/>
</dbReference>
<dbReference type="GO" id="GO:0016887">
    <property type="term" value="F:ATP hydrolysis activity"/>
    <property type="evidence" value="ECO:0007669"/>
    <property type="project" value="InterPro"/>
</dbReference>
<dbReference type="InterPro" id="IPR041569">
    <property type="entry name" value="AAA_lid_3"/>
</dbReference>
<evidence type="ECO:0000313" key="6">
    <source>
        <dbReference type="EMBL" id="EOD24652.1"/>
    </source>
</evidence>